<dbReference type="InterPro" id="IPR031584">
    <property type="entry name" value="Put_ABC_export"/>
</dbReference>
<name>E6Q1F5_9ZZZZ</name>
<feature type="transmembrane region" description="Helical" evidence="1">
    <location>
        <begin position="146"/>
        <end position="165"/>
    </location>
</feature>
<feature type="transmembrane region" description="Helical" evidence="1">
    <location>
        <begin position="346"/>
        <end position="372"/>
    </location>
</feature>
<feature type="transmembrane region" description="Helical" evidence="1">
    <location>
        <begin position="223"/>
        <end position="246"/>
    </location>
</feature>
<feature type="transmembrane region" description="Helical" evidence="1">
    <location>
        <begin position="488"/>
        <end position="507"/>
    </location>
</feature>
<dbReference type="Pfam" id="PF16962">
    <property type="entry name" value="ABC_export"/>
    <property type="match status" value="1"/>
</dbReference>
<keyword evidence="1" id="KW-0472">Membrane</keyword>
<accession>E6Q1F5</accession>
<gene>
    <name evidence="2" type="ORF">CARN4_0368</name>
</gene>
<dbReference type="EMBL" id="CABO01000013">
    <property type="protein sequence ID" value="CBI01015.1"/>
    <property type="molecule type" value="Genomic_DNA"/>
</dbReference>
<feature type="transmembrane region" description="Helical" evidence="1">
    <location>
        <begin position="320"/>
        <end position="340"/>
    </location>
</feature>
<reference evidence="2" key="1">
    <citation type="submission" date="2009-10" db="EMBL/GenBank/DDBJ databases">
        <title>Diversity of trophic interactions inside an arsenic-rich microbial ecosystem.</title>
        <authorList>
            <person name="Bertin P.N."/>
            <person name="Heinrich-Salmeron A."/>
            <person name="Pelletier E."/>
            <person name="Goulhen-Chollet F."/>
            <person name="Arsene-Ploetze F."/>
            <person name="Gallien S."/>
            <person name="Calteau A."/>
            <person name="Vallenet D."/>
            <person name="Casiot C."/>
            <person name="Chane-Woon-Ming B."/>
            <person name="Giloteaux L."/>
            <person name="Barakat M."/>
            <person name="Bonnefoy V."/>
            <person name="Bruneel O."/>
            <person name="Chandler M."/>
            <person name="Cleiss J."/>
            <person name="Duran R."/>
            <person name="Elbaz-Poulichet F."/>
            <person name="Fonknechten N."/>
            <person name="Lauga B."/>
            <person name="Mornico D."/>
            <person name="Ortet P."/>
            <person name="Schaeffer C."/>
            <person name="Siguier P."/>
            <person name="Alexander Thil Smith A."/>
            <person name="Van Dorsselaer A."/>
            <person name="Weissenbach J."/>
            <person name="Medigue C."/>
            <person name="Le Paslier D."/>
        </authorList>
    </citation>
    <scope>NUCLEOTIDE SEQUENCE</scope>
</reference>
<organism evidence="2">
    <name type="scientific">mine drainage metagenome</name>
    <dbReference type="NCBI Taxonomy" id="410659"/>
    <lineage>
        <taxon>unclassified sequences</taxon>
        <taxon>metagenomes</taxon>
        <taxon>ecological metagenomes</taxon>
    </lineage>
</organism>
<feature type="transmembrane region" description="Helical" evidence="1">
    <location>
        <begin position="423"/>
        <end position="449"/>
    </location>
</feature>
<dbReference type="AlphaFoldDB" id="E6Q1F5"/>
<protein>
    <submittedName>
        <fullName evidence="2">Uncharacterized protein</fullName>
    </submittedName>
</protein>
<evidence type="ECO:0000313" key="2">
    <source>
        <dbReference type="EMBL" id="CBI01015.1"/>
    </source>
</evidence>
<keyword evidence="1" id="KW-0812">Transmembrane</keyword>
<evidence type="ECO:0000256" key="1">
    <source>
        <dbReference type="SAM" id="Phobius"/>
    </source>
</evidence>
<feature type="transmembrane region" description="Helical" evidence="1">
    <location>
        <begin position="461"/>
        <end position="482"/>
    </location>
</feature>
<sequence>MNGDFAALAYLEWRTRVNTLRESFRTPARLVMLVLGIGYYAFFMWLRIANARAHGSPQGIHEPYATLAFCGAILLMALPAWTGARGVLKLFASFADARFLICSALREEHVIPFLVLRNNLFSIGRLAMLALLYALIFSTLGGLTGMMLGLLGLFLIGSVLSPFAFRMRVRFGAVVAHIFVVAIALVALVPAAAIGAGALWAAAQPLAHWALGLGFGRTLNALFAGNVPALLALYAVFVPLALASFVGARDLYPEMFSASYLGMKTVSQRSRGRARAFASRRSSDLPKPSLSSDIPRGMAGAWAILWKDWIGFRRVSGVQWLLGIGIAIGLGVGLTSGYLMRSPATSAIGLALLSMALFCEFAVIFLLGTILLETDIGTPIWWLSTSSLRIRLYVWTAATAWRTILPLALGIAAYGFAVGNLAFVLLALPGAIVAIVLMRSIGIALYTIFPWNGGAGANAGMLRMLFSALALVPPAICFAVVVALTSDIAGGVLFGAIAALGETALFLEFARSRIAGNGVAMAREAAQ</sequence>
<proteinExistence type="predicted"/>
<keyword evidence="1" id="KW-1133">Transmembrane helix</keyword>
<feature type="transmembrane region" description="Helical" evidence="1">
    <location>
        <begin position="177"/>
        <end position="203"/>
    </location>
</feature>
<comment type="caution">
    <text evidence="2">The sequence shown here is derived from an EMBL/GenBank/DDBJ whole genome shotgun (WGS) entry which is preliminary data.</text>
</comment>
<feature type="transmembrane region" description="Helical" evidence="1">
    <location>
        <begin position="392"/>
        <end position="417"/>
    </location>
</feature>
<feature type="transmembrane region" description="Helical" evidence="1">
    <location>
        <begin position="120"/>
        <end position="140"/>
    </location>
</feature>
<feature type="transmembrane region" description="Helical" evidence="1">
    <location>
        <begin position="30"/>
        <end position="49"/>
    </location>
</feature>
<feature type="transmembrane region" description="Helical" evidence="1">
    <location>
        <begin position="64"/>
        <end position="84"/>
    </location>
</feature>